<protein>
    <recommendedName>
        <fullName evidence="2">VQ domain-containing protein</fullName>
    </recommendedName>
</protein>
<organism evidence="3 4">
    <name type="scientific">Paspalum notatum var. saurae</name>
    <dbReference type="NCBI Taxonomy" id="547442"/>
    <lineage>
        <taxon>Eukaryota</taxon>
        <taxon>Viridiplantae</taxon>
        <taxon>Streptophyta</taxon>
        <taxon>Embryophyta</taxon>
        <taxon>Tracheophyta</taxon>
        <taxon>Spermatophyta</taxon>
        <taxon>Magnoliopsida</taxon>
        <taxon>Liliopsida</taxon>
        <taxon>Poales</taxon>
        <taxon>Poaceae</taxon>
        <taxon>PACMAD clade</taxon>
        <taxon>Panicoideae</taxon>
        <taxon>Andropogonodae</taxon>
        <taxon>Paspaleae</taxon>
        <taxon>Paspalinae</taxon>
        <taxon>Paspalum</taxon>
    </lineage>
</organism>
<feature type="compositionally biased region" description="Low complexity" evidence="1">
    <location>
        <begin position="75"/>
        <end position="93"/>
    </location>
</feature>
<evidence type="ECO:0000313" key="3">
    <source>
        <dbReference type="EMBL" id="WVZ71596.1"/>
    </source>
</evidence>
<dbReference type="InterPro" id="IPR039609">
    <property type="entry name" value="VQ_15/22"/>
</dbReference>
<reference evidence="3 4" key="1">
    <citation type="submission" date="2024-02" db="EMBL/GenBank/DDBJ databases">
        <title>High-quality chromosome-scale genome assembly of Pensacola bahiagrass (Paspalum notatum Flugge var. saurae).</title>
        <authorList>
            <person name="Vega J.M."/>
            <person name="Podio M."/>
            <person name="Orjuela J."/>
            <person name="Siena L.A."/>
            <person name="Pessino S.C."/>
            <person name="Combes M.C."/>
            <person name="Mariac C."/>
            <person name="Albertini E."/>
            <person name="Pupilli F."/>
            <person name="Ortiz J.P.A."/>
            <person name="Leblanc O."/>
        </authorList>
    </citation>
    <scope>NUCLEOTIDE SEQUENCE [LARGE SCALE GENOMIC DNA]</scope>
    <source>
        <strain evidence="3">R1</strain>
        <tissue evidence="3">Leaf</tissue>
    </source>
</reference>
<dbReference type="Pfam" id="PF05678">
    <property type="entry name" value="VQ"/>
    <property type="match status" value="1"/>
</dbReference>
<dbReference type="PANTHER" id="PTHR33179">
    <property type="entry name" value="VQ MOTIF-CONTAINING PROTEIN"/>
    <property type="match status" value="1"/>
</dbReference>
<sequence>MANRFAGLDPTWAHLPTPAPAHAAAASHYCSSPSQAWLRAPAAAFENEALTSALRASMAPAPAHAATAAAVSSALSSPTTPSSSTSSASELLSSGGGGHDAPAPASTKPGGGLPARALAGPKGGRVAKRKPRPSRRAQTTYITADPADFRRMVQEITGLPVPGPSSCSSFPAAASASSDAGAGVAPSSWTPAPACVLPTLDTSAFLLERVAPATVPAPEDKSTGGGGYASSAVAAAGEDEDPSVLLELEALVRAPAGAIGFPTLDLESWGII</sequence>
<dbReference type="InterPro" id="IPR008889">
    <property type="entry name" value="VQ"/>
</dbReference>
<feature type="domain" description="VQ" evidence="2">
    <location>
        <begin position="136"/>
        <end position="160"/>
    </location>
</feature>
<keyword evidence="4" id="KW-1185">Reference proteome</keyword>
<dbReference type="AlphaFoldDB" id="A0AAQ3TEI1"/>
<proteinExistence type="predicted"/>
<accession>A0AAQ3TEI1</accession>
<name>A0AAQ3TEI1_PASNO</name>
<evidence type="ECO:0000256" key="1">
    <source>
        <dbReference type="SAM" id="MobiDB-lite"/>
    </source>
</evidence>
<evidence type="ECO:0000259" key="2">
    <source>
        <dbReference type="Pfam" id="PF05678"/>
    </source>
</evidence>
<dbReference type="GO" id="GO:0006970">
    <property type="term" value="P:response to osmotic stress"/>
    <property type="evidence" value="ECO:0007669"/>
    <property type="project" value="TreeGrafter"/>
</dbReference>
<dbReference type="Proteomes" id="UP001341281">
    <property type="component" value="Chromosome 04"/>
</dbReference>
<dbReference type="GO" id="GO:0005634">
    <property type="term" value="C:nucleus"/>
    <property type="evidence" value="ECO:0007669"/>
    <property type="project" value="TreeGrafter"/>
</dbReference>
<dbReference type="GO" id="GO:0005516">
    <property type="term" value="F:calmodulin binding"/>
    <property type="evidence" value="ECO:0007669"/>
    <property type="project" value="TreeGrafter"/>
</dbReference>
<feature type="compositionally biased region" description="Basic residues" evidence="1">
    <location>
        <begin position="125"/>
        <end position="135"/>
    </location>
</feature>
<evidence type="ECO:0000313" key="4">
    <source>
        <dbReference type="Proteomes" id="UP001341281"/>
    </source>
</evidence>
<dbReference type="PANTHER" id="PTHR33179:SF9">
    <property type="entry name" value="OS01G0278000 PROTEIN"/>
    <property type="match status" value="1"/>
</dbReference>
<feature type="region of interest" description="Disordered" evidence="1">
    <location>
        <begin position="75"/>
        <end position="141"/>
    </location>
</feature>
<dbReference type="EMBL" id="CP144748">
    <property type="protein sequence ID" value="WVZ71596.1"/>
    <property type="molecule type" value="Genomic_DNA"/>
</dbReference>
<gene>
    <name evidence="3" type="ORF">U9M48_020166</name>
</gene>